<protein>
    <submittedName>
        <fullName evidence="7">Glycoside hydrolase family 5 protein</fullName>
    </submittedName>
</protein>
<dbReference type="GO" id="GO:0009986">
    <property type="term" value="C:cell surface"/>
    <property type="evidence" value="ECO:0007669"/>
    <property type="project" value="TreeGrafter"/>
</dbReference>
<gene>
    <name evidence="7" type="ORF">DJ018_08595</name>
</gene>
<dbReference type="Pfam" id="PF00150">
    <property type="entry name" value="Cellulase"/>
    <property type="match status" value="1"/>
</dbReference>
<dbReference type="Proteomes" id="UP000249725">
    <property type="component" value="Unassembled WGS sequence"/>
</dbReference>
<dbReference type="PANTHER" id="PTHR31297">
    <property type="entry name" value="GLUCAN ENDO-1,6-BETA-GLUCOSIDASE B"/>
    <property type="match status" value="1"/>
</dbReference>
<dbReference type="GO" id="GO:0008422">
    <property type="term" value="F:beta-glucosidase activity"/>
    <property type="evidence" value="ECO:0007669"/>
    <property type="project" value="TreeGrafter"/>
</dbReference>
<sequence>MSTAATLLALVLSLPAAAQPADGYKPAAAAKARTGPTLPVGKCINLSNTLETPKEGEWGRPFRDDDFRIMKAAGFSTVRIPVKWSAQAQERAPYTINPAALRRVHRAVDLANAAGLNVILNVHHYDELTSDPDTHAQRLAGLWRQIGENFKDAPPNVWFELLNEPHSKLDDSNLPGVWGAALAAVRASNPTRPVLVGGQNWSNLASLSTMKLPDDPYVVPTFHYYEPFDFTHQGAHWTSNPPPWGRTYGSEADKALLARDLQTVKAYMARSGRVPILGEYGAMDDPRVPVKERAEYYHAVSSAFASIGVPSCAWGYYSGFRLRDDKGWIPGLLEVIASPRP</sequence>
<dbReference type="Gene3D" id="3.20.20.80">
    <property type="entry name" value="Glycosidases"/>
    <property type="match status" value="1"/>
</dbReference>
<keyword evidence="1 5" id="KW-0732">Signal</keyword>
<keyword evidence="2 4" id="KW-0378">Hydrolase</keyword>
<dbReference type="OrthoDB" id="9800955at2"/>
<proteinExistence type="inferred from homology"/>
<organism evidence="7 8">
    <name type="scientific">Phenylobacterium deserti</name>
    <dbReference type="NCBI Taxonomy" id="1914756"/>
    <lineage>
        <taxon>Bacteria</taxon>
        <taxon>Pseudomonadati</taxon>
        <taxon>Pseudomonadota</taxon>
        <taxon>Alphaproteobacteria</taxon>
        <taxon>Caulobacterales</taxon>
        <taxon>Caulobacteraceae</taxon>
        <taxon>Phenylobacterium</taxon>
    </lineage>
</organism>
<dbReference type="InterPro" id="IPR050386">
    <property type="entry name" value="Glycosyl_hydrolase_5"/>
</dbReference>
<dbReference type="GO" id="GO:0009251">
    <property type="term" value="P:glucan catabolic process"/>
    <property type="evidence" value="ECO:0007669"/>
    <property type="project" value="TreeGrafter"/>
</dbReference>
<evidence type="ECO:0000256" key="4">
    <source>
        <dbReference type="RuleBase" id="RU361153"/>
    </source>
</evidence>
<dbReference type="InterPro" id="IPR017853">
    <property type="entry name" value="GH"/>
</dbReference>
<evidence type="ECO:0000256" key="1">
    <source>
        <dbReference type="ARBA" id="ARBA00022729"/>
    </source>
</evidence>
<evidence type="ECO:0000256" key="2">
    <source>
        <dbReference type="ARBA" id="ARBA00022801"/>
    </source>
</evidence>
<dbReference type="PANTHER" id="PTHR31297:SF17">
    <property type="entry name" value="ENDOGLUCANASE"/>
    <property type="match status" value="1"/>
</dbReference>
<comment type="similarity">
    <text evidence="4">Belongs to the glycosyl hydrolase 5 (cellulase A) family.</text>
</comment>
<evidence type="ECO:0000313" key="7">
    <source>
        <dbReference type="EMBL" id="RAK57951.1"/>
    </source>
</evidence>
<dbReference type="InterPro" id="IPR018087">
    <property type="entry name" value="Glyco_hydro_5_CS"/>
</dbReference>
<name>A0A328AUV8_9CAUL</name>
<keyword evidence="3 4" id="KW-0326">Glycosidase</keyword>
<dbReference type="SUPFAM" id="SSF51445">
    <property type="entry name" value="(Trans)glycosidases"/>
    <property type="match status" value="1"/>
</dbReference>
<dbReference type="EMBL" id="QFYR01000001">
    <property type="protein sequence ID" value="RAK57951.1"/>
    <property type="molecule type" value="Genomic_DNA"/>
</dbReference>
<accession>A0A328AUV8</accession>
<evidence type="ECO:0000313" key="8">
    <source>
        <dbReference type="Proteomes" id="UP000249725"/>
    </source>
</evidence>
<comment type="caution">
    <text evidence="7">The sequence shown here is derived from an EMBL/GenBank/DDBJ whole genome shotgun (WGS) entry which is preliminary data.</text>
</comment>
<feature type="chain" id="PRO_5016316158" evidence="5">
    <location>
        <begin position="19"/>
        <end position="341"/>
    </location>
</feature>
<dbReference type="PROSITE" id="PS00659">
    <property type="entry name" value="GLYCOSYL_HYDROL_F5"/>
    <property type="match status" value="1"/>
</dbReference>
<feature type="signal peptide" evidence="5">
    <location>
        <begin position="1"/>
        <end position="18"/>
    </location>
</feature>
<dbReference type="InterPro" id="IPR001547">
    <property type="entry name" value="Glyco_hydro_5"/>
</dbReference>
<evidence type="ECO:0000259" key="6">
    <source>
        <dbReference type="Pfam" id="PF00150"/>
    </source>
</evidence>
<keyword evidence="8" id="KW-1185">Reference proteome</keyword>
<feature type="domain" description="Glycoside hydrolase family 5" evidence="6">
    <location>
        <begin position="53"/>
        <end position="314"/>
    </location>
</feature>
<dbReference type="GO" id="GO:0005576">
    <property type="term" value="C:extracellular region"/>
    <property type="evidence" value="ECO:0007669"/>
    <property type="project" value="TreeGrafter"/>
</dbReference>
<evidence type="ECO:0000256" key="5">
    <source>
        <dbReference type="SAM" id="SignalP"/>
    </source>
</evidence>
<evidence type="ECO:0000256" key="3">
    <source>
        <dbReference type="ARBA" id="ARBA00023295"/>
    </source>
</evidence>
<reference evidence="8" key="1">
    <citation type="submission" date="2018-05" db="EMBL/GenBank/DDBJ databases">
        <authorList>
            <person name="Li X."/>
        </authorList>
    </citation>
    <scope>NUCLEOTIDE SEQUENCE [LARGE SCALE GENOMIC DNA]</scope>
    <source>
        <strain evidence="8">YIM 73061</strain>
    </source>
</reference>
<dbReference type="AlphaFoldDB" id="A0A328AUV8"/>